<dbReference type="InterPro" id="IPR027268">
    <property type="entry name" value="Peptidase_M4/M1_CTD_sf"/>
</dbReference>
<evidence type="ECO:0000256" key="6">
    <source>
        <dbReference type="ARBA" id="ARBA00022833"/>
    </source>
</evidence>
<reference evidence="9" key="1">
    <citation type="journal article" date="2020" name="bioRxiv">
        <title>Comparative genomics of Chlamydomonas.</title>
        <authorList>
            <person name="Craig R.J."/>
            <person name="Hasan A.R."/>
            <person name="Ness R.W."/>
            <person name="Keightley P.D."/>
        </authorList>
    </citation>
    <scope>NUCLEOTIDE SEQUENCE</scope>
    <source>
        <strain evidence="9">CCAP 11/70</strain>
    </source>
</reference>
<dbReference type="InterPro" id="IPR016024">
    <property type="entry name" value="ARM-type_fold"/>
</dbReference>
<dbReference type="AlphaFoldDB" id="A0A835Y297"/>
<dbReference type="PANTHER" id="PTHR45726:SF3">
    <property type="entry name" value="LEUKOTRIENE A-4 HYDROLASE"/>
    <property type="match status" value="1"/>
</dbReference>
<comment type="caution">
    <text evidence="9">The sequence shown here is derived from an EMBL/GenBank/DDBJ whole genome shotgun (WGS) entry which is preliminary data.</text>
</comment>
<dbReference type="EMBL" id="JAEHOE010000030">
    <property type="protein sequence ID" value="KAG2494613.1"/>
    <property type="molecule type" value="Genomic_DNA"/>
</dbReference>
<gene>
    <name evidence="9" type="ORF">HYH03_007378</name>
</gene>
<keyword evidence="4" id="KW-0479">Metal-binding</keyword>
<organism evidence="9 10">
    <name type="scientific">Edaphochlamys debaryana</name>
    <dbReference type="NCBI Taxonomy" id="47281"/>
    <lineage>
        <taxon>Eukaryota</taxon>
        <taxon>Viridiplantae</taxon>
        <taxon>Chlorophyta</taxon>
        <taxon>core chlorophytes</taxon>
        <taxon>Chlorophyceae</taxon>
        <taxon>CS clade</taxon>
        <taxon>Chlamydomonadales</taxon>
        <taxon>Chlamydomonadales incertae sedis</taxon>
        <taxon>Edaphochlamys</taxon>
    </lineage>
</organism>
<evidence type="ECO:0000256" key="3">
    <source>
        <dbReference type="ARBA" id="ARBA00022670"/>
    </source>
</evidence>
<dbReference type="GO" id="GO:0005829">
    <property type="term" value="C:cytosol"/>
    <property type="evidence" value="ECO:0007669"/>
    <property type="project" value="TreeGrafter"/>
</dbReference>
<keyword evidence="6" id="KW-0862">Zinc</keyword>
<dbReference type="Proteomes" id="UP000612055">
    <property type="component" value="Unassembled WGS sequence"/>
</dbReference>
<evidence type="ECO:0000256" key="4">
    <source>
        <dbReference type="ARBA" id="ARBA00022723"/>
    </source>
</evidence>
<dbReference type="OrthoDB" id="79562at2759"/>
<comment type="cofactor">
    <cofactor evidence="1">
        <name>Zn(2+)</name>
        <dbReference type="ChEBI" id="CHEBI:29105"/>
    </cofactor>
</comment>
<keyword evidence="5" id="KW-0378">Hydrolase</keyword>
<dbReference type="Pfam" id="PF09127">
    <property type="entry name" value="Leuk-A4-hydro_C"/>
    <property type="match status" value="1"/>
</dbReference>
<dbReference type="GO" id="GO:0008270">
    <property type="term" value="F:zinc ion binding"/>
    <property type="evidence" value="ECO:0007669"/>
    <property type="project" value="InterPro"/>
</dbReference>
<dbReference type="Gene3D" id="1.25.40.320">
    <property type="entry name" value="Peptidase M1, leukotriene A4 hydrolase/aminopeptidase C-terminal domain"/>
    <property type="match status" value="1"/>
</dbReference>
<name>A0A835Y297_9CHLO</name>
<comment type="similarity">
    <text evidence="2">Belongs to the peptidase M1 family.</text>
</comment>
<dbReference type="PANTHER" id="PTHR45726">
    <property type="entry name" value="LEUKOTRIENE A-4 HYDROLASE"/>
    <property type="match status" value="1"/>
</dbReference>
<feature type="non-terminal residue" evidence="9">
    <location>
        <position position="226"/>
    </location>
</feature>
<evidence type="ECO:0000313" key="10">
    <source>
        <dbReference type="Proteomes" id="UP000612055"/>
    </source>
</evidence>
<dbReference type="InterPro" id="IPR034015">
    <property type="entry name" value="M1_LTA4H"/>
</dbReference>
<evidence type="ECO:0000256" key="1">
    <source>
        <dbReference type="ARBA" id="ARBA00001947"/>
    </source>
</evidence>
<dbReference type="GO" id="GO:0006508">
    <property type="term" value="P:proteolysis"/>
    <property type="evidence" value="ECO:0007669"/>
    <property type="project" value="UniProtKB-KW"/>
</dbReference>
<proteinExistence type="inferred from homology"/>
<dbReference type="InterPro" id="IPR015211">
    <property type="entry name" value="Peptidase_M1_C"/>
</dbReference>
<dbReference type="GO" id="GO:0008237">
    <property type="term" value="F:metallopeptidase activity"/>
    <property type="evidence" value="ECO:0007669"/>
    <property type="project" value="UniProtKB-KW"/>
</dbReference>
<keyword evidence="3" id="KW-0645">Protease</keyword>
<evidence type="ECO:0000256" key="7">
    <source>
        <dbReference type="ARBA" id="ARBA00023049"/>
    </source>
</evidence>
<dbReference type="SUPFAM" id="SSF55486">
    <property type="entry name" value="Metalloproteases ('zincins'), catalytic domain"/>
    <property type="match status" value="1"/>
</dbReference>
<evidence type="ECO:0000259" key="8">
    <source>
        <dbReference type="SMART" id="SM01263"/>
    </source>
</evidence>
<evidence type="ECO:0000256" key="2">
    <source>
        <dbReference type="ARBA" id="ARBA00010136"/>
    </source>
</evidence>
<evidence type="ECO:0000256" key="5">
    <source>
        <dbReference type="ARBA" id="ARBA00022801"/>
    </source>
</evidence>
<dbReference type="SMART" id="SM01263">
    <property type="entry name" value="Leuk-A4-hydro_C"/>
    <property type="match status" value="1"/>
</dbReference>
<dbReference type="Gene3D" id="1.10.390.10">
    <property type="entry name" value="Neutral Protease Domain 2"/>
    <property type="match status" value="1"/>
</dbReference>
<protein>
    <recommendedName>
        <fullName evidence="8">Peptidase M1 leukotriene A4 hydrolase/aminopeptidase C-terminal domain-containing protein</fullName>
    </recommendedName>
</protein>
<feature type="domain" description="Peptidase M1 leukotriene A4 hydrolase/aminopeptidase C-terminal" evidence="8">
    <location>
        <begin position="70"/>
        <end position="222"/>
    </location>
</feature>
<keyword evidence="7" id="KW-0482">Metalloprotease</keyword>
<evidence type="ECO:0000313" key="9">
    <source>
        <dbReference type="EMBL" id="KAG2494613.1"/>
    </source>
</evidence>
<keyword evidence="10" id="KW-1185">Reference proteome</keyword>
<dbReference type="SUPFAM" id="SSF48371">
    <property type="entry name" value="ARM repeat"/>
    <property type="match status" value="1"/>
</dbReference>
<accession>A0A835Y297</accession>
<dbReference type="InterPro" id="IPR038502">
    <property type="entry name" value="M1_LTA-4_hydro/amino_C_sf"/>
</dbReference>
<sequence>PQELVGGASVFDPFLAAYIAAHRHATLTTDQFRSYFLEYFKHVPAAATVDWEAWLHAPGMPPVTNAYDTSLAERAYDLALRWHTCDVIGIGSDGPAGASAADVAGWSSDQLVAFLDKLGQYRAPQPMHKRVTQLLASLYGIYDTKNAEIRCSFFKLAIPAEDDQALPAAADMLRTQGRMKFLRPLYRALFRSKTGRQLALDTFAEVGGSYHPIARKMVAADLGLSA</sequence>